<dbReference type="FunFam" id="2.30.42.10:FF:000127">
    <property type="entry name" value="Pro-interleukin-16"/>
    <property type="match status" value="1"/>
</dbReference>
<dbReference type="FunFam" id="2.30.42.10:FF:000102">
    <property type="entry name" value="Putative pro-interleukin-16"/>
    <property type="match status" value="1"/>
</dbReference>
<keyword evidence="8" id="KW-0539">Nucleus</keyword>
<dbReference type="InterPro" id="IPR036034">
    <property type="entry name" value="PDZ_sf"/>
</dbReference>
<accession>A0AAN8D428</accession>
<sequence length="1127" mass="122139">MMIVWKKGHMGAGRGARGGRTDGTVGDQTQCGDAEDGHWRTALERRGGTEADHSVRGNKRSLRRSFSIKESSIWKMCVATGPAEEVCGPQTADNSVQTEDKDPNVPGRNGETTQRRCSFLSPDRLAPFNGHFLNGSTWIAGEGMRSVHIKAFSEDISTCEDTLHSHSLNTSPQHPALTPPSGPLCLPGCTEEELMANNNHLKLPIPEVNEDRCWDTEKQKPPGQTGVHPYWIGDLDSIIMKSPELYSTHPHGNGGLYGNRKSLSQQLEFPHTTTQPVRPSRSLSSAQLVHSCSNVQAFIICNVVLMKGHGKGLGFSIVGGRDSMYGPMGIYVKTIFPGGAAAADGRLQEGDEILELNAESLHGLTHDEALYKFKQIKKGLLTLVVRTSLRGGAGCGPEAQLCRSRSLSSSSGLARVSADYSYLNSSCSDSPRAPGDRVVMEIILHKEAGVGLGIGLCCVPSGAGCPGIFIHTLSPGSVAHMDSRLRCGDEIMEINDTVVYSMALNDVYTVLSQCSPGPVHIIISRHPDPKVCNANTSFPTRVRSTAHRQELGLGSALRVSGQQLNDAIAQAVENSKLRKEKSQWSIDGLRRLEPCSHSRQRCERCLEKTFSQLTVRRAQKTMTRSCSDNTSSPHHNQFLTTQHLHNTHHHPSARVHSLDTPQSMRETWSDNRLSVPVYPDEDYNVPYNTAAAHLSSQHALDPALRSNKSTCRVRAAPHRHCWPQDVTSEEGYNGDSSGSSGGSPVREGGLESSSHSCQQEGERLRGHSAEGTAACTDNRRHTDAVLCSQSKRGADQHTQARIEDPWVRLADRPPELVLHHHAAAADRTHPTTMSDQENTPEETRRPPPVAPKPAWFRQSLRNIRNEQGQKKQDKPAELRSVGGFTRTYGGRSASSSANLSIKQKIHSFETFSSPEVSEKGGNRRPSATSTSLPLEESRSRPASHGDSGRGQHEVQEEIQEITSPCDGEPEDPPVFATPSATPSSTLEACSQTAAGDDPPSIQPPAGLPLCDSTDLHSGTHGGPPSAPLPARQEAVLEEDLTSSNQTVPPLATSMMSQEGGESLQEERDGAENQGKPLSPTLSAAPPAGSHHQRGLEEGSLEKILAFSNQVIRQGRTMVMDFMAMINI</sequence>
<evidence type="ECO:0000256" key="7">
    <source>
        <dbReference type="ARBA" id="ARBA00022737"/>
    </source>
</evidence>
<feature type="region of interest" description="Disordered" evidence="9">
    <location>
        <begin position="911"/>
        <end position="1096"/>
    </location>
</feature>
<feature type="domain" description="PDZ" evidence="10">
    <location>
        <begin position="441"/>
        <end position="511"/>
    </location>
</feature>
<feature type="compositionally biased region" description="Low complexity" evidence="9">
    <location>
        <begin position="1076"/>
        <end position="1087"/>
    </location>
</feature>
<dbReference type="CDD" id="cd06759">
    <property type="entry name" value="PDZ3_PDZD2-PDZ1_hPro-IL-16-like"/>
    <property type="match status" value="1"/>
</dbReference>
<keyword evidence="12" id="KW-1185">Reference proteome</keyword>
<proteinExistence type="predicted"/>
<dbReference type="Proteomes" id="UP001335648">
    <property type="component" value="Unassembled WGS sequence"/>
</dbReference>
<feature type="region of interest" description="Disordered" evidence="9">
    <location>
        <begin position="722"/>
        <end position="776"/>
    </location>
</feature>
<evidence type="ECO:0000256" key="1">
    <source>
        <dbReference type="ARBA" id="ARBA00004123"/>
    </source>
</evidence>
<dbReference type="GO" id="GO:0005634">
    <property type="term" value="C:nucleus"/>
    <property type="evidence" value="ECO:0007669"/>
    <property type="project" value="UniProtKB-SubCell"/>
</dbReference>
<evidence type="ECO:0000256" key="8">
    <source>
        <dbReference type="ARBA" id="ARBA00023242"/>
    </source>
</evidence>
<evidence type="ECO:0000256" key="2">
    <source>
        <dbReference type="ARBA" id="ARBA00004496"/>
    </source>
</evidence>
<gene>
    <name evidence="11" type="ORF">CesoFtcFv8_001668</name>
</gene>
<evidence type="ECO:0000256" key="5">
    <source>
        <dbReference type="ARBA" id="ARBA00022525"/>
    </source>
</evidence>
<feature type="compositionally biased region" description="Basic and acidic residues" evidence="9">
    <location>
        <begin position="946"/>
        <end position="955"/>
    </location>
</feature>
<dbReference type="CDD" id="cd06760">
    <property type="entry name" value="PDZ4_PDZD2-PDZ2_hPro-IL-16-like"/>
    <property type="match status" value="1"/>
</dbReference>
<dbReference type="PANTHER" id="PTHR48484:SF2">
    <property type="entry name" value="PRO-INTERLEUKIN-16"/>
    <property type="match status" value="1"/>
</dbReference>
<dbReference type="GO" id="GO:0005576">
    <property type="term" value="C:extracellular region"/>
    <property type="evidence" value="ECO:0007669"/>
    <property type="project" value="UniProtKB-SubCell"/>
</dbReference>
<feature type="domain" description="PDZ" evidence="10">
    <location>
        <begin position="302"/>
        <end position="388"/>
    </location>
</feature>
<dbReference type="GO" id="GO:0042609">
    <property type="term" value="F:CD4 receptor binding"/>
    <property type="evidence" value="ECO:0007669"/>
    <property type="project" value="TreeGrafter"/>
</dbReference>
<evidence type="ECO:0000313" key="12">
    <source>
        <dbReference type="Proteomes" id="UP001335648"/>
    </source>
</evidence>
<dbReference type="AlphaFoldDB" id="A0AAN8D428"/>
<evidence type="ECO:0000256" key="4">
    <source>
        <dbReference type="ARBA" id="ARBA00022490"/>
    </source>
</evidence>
<dbReference type="GO" id="GO:0005737">
    <property type="term" value="C:cytoplasm"/>
    <property type="evidence" value="ECO:0007669"/>
    <property type="project" value="UniProtKB-SubCell"/>
</dbReference>
<organism evidence="11 12">
    <name type="scientific">Champsocephalus esox</name>
    <name type="common">pike icefish</name>
    <dbReference type="NCBI Taxonomy" id="159716"/>
    <lineage>
        <taxon>Eukaryota</taxon>
        <taxon>Metazoa</taxon>
        <taxon>Chordata</taxon>
        <taxon>Craniata</taxon>
        <taxon>Vertebrata</taxon>
        <taxon>Euteleostomi</taxon>
        <taxon>Actinopterygii</taxon>
        <taxon>Neopterygii</taxon>
        <taxon>Teleostei</taxon>
        <taxon>Neoteleostei</taxon>
        <taxon>Acanthomorphata</taxon>
        <taxon>Eupercaria</taxon>
        <taxon>Perciformes</taxon>
        <taxon>Notothenioidei</taxon>
        <taxon>Channichthyidae</taxon>
        <taxon>Champsocephalus</taxon>
    </lineage>
</organism>
<dbReference type="EMBL" id="JAULUE010002046">
    <property type="protein sequence ID" value="KAK5916141.1"/>
    <property type="molecule type" value="Genomic_DNA"/>
</dbReference>
<feature type="region of interest" description="Disordered" evidence="9">
    <location>
        <begin position="822"/>
        <end position="897"/>
    </location>
</feature>
<keyword evidence="4" id="KW-0963">Cytoplasm</keyword>
<comment type="caution">
    <text evidence="11">The sequence shown here is derived from an EMBL/GenBank/DDBJ whole genome shotgun (WGS) entry which is preliminary data.</text>
</comment>
<evidence type="ECO:0000256" key="6">
    <source>
        <dbReference type="ARBA" id="ARBA00022553"/>
    </source>
</evidence>
<evidence type="ECO:0000256" key="9">
    <source>
        <dbReference type="SAM" id="MobiDB-lite"/>
    </source>
</evidence>
<feature type="compositionally biased region" description="Polar residues" evidence="9">
    <location>
        <begin position="978"/>
        <end position="993"/>
    </location>
</feature>
<feature type="compositionally biased region" description="Low complexity" evidence="9">
    <location>
        <begin position="729"/>
        <end position="747"/>
    </location>
</feature>
<feature type="region of interest" description="Disordered" evidence="9">
    <location>
        <begin position="645"/>
        <end position="667"/>
    </location>
</feature>
<dbReference type="PROSITE" id="PS50106">
    <property type="entry name" value="PDZ"/>
    <property type="match status" value="2"/>
</dbReference>
<protein>
    <recommendedName>
        <fullName evidence="10">PDZ domain-containing protein</fullName>
    </recommendedName>
</protein>
<keyword evidence="6" id="KW-0597">Phosphoprotein</keyword>
<dbReference type="SUPFAM" id="SSF50156">
    <property type="entry name" value="PDZ domain-like"/>
    <property type="match status" value="2"/>
</dbReference>
<dbReference type="GO" id="GO:0030595">
    <property type="term" value="P:leukocyte chemotaxis"/>
    <property type="evidence" value="ECO:0007669"/>
    <property type="project" value="TreeGrafter"/>
</dbReference>
<name>A0AAN8D428_9TELE</name>
<dbReference type="Gene3D" id="2.30.42.10">
    <property type="match status" value="2"/>
</dbReference>
<dbReference type="PANTHER" id="PTHR48484">
    <property type="entry name" value="PRO-INTERLEUKIN-16"/>
    <property type="match status" value="1"/>
</dbReference>
<dbReference type="InterPro" id="IPR055287">
    <property type="entry name" value="IL-16-like"/>
</dbReference>
<feature type="compositionally biased region" description="Basic and acidic residues" evidence="9">
    <location>
        <begin position="863"/>
        <end position="877"/>
    </location>
</feature>
<keyword evidence="7" id="KW-0677">Repeat</keyword>
<comment type="subcellular location">
    <subcellularLocation>
        <location evidence="2">Cytoplasm</location>
    </subcellularLocation>
    <subcellularLocation>
        <location evidence="1">Nucleus</location>
    </subcellularLocation>
    <subcellularLocation>
        <location evidence="3">Secreted</location>
    </subcellularLocation>
</comment>
<feature type="region of interest" description="Disordered" evidence="9">
    <location>
        <begin position="85"/>
        <end position="115"/>
    </location>
</feature>
<dbReference type="InterPro" id="IPR001478">
    <property type="entry name" value="PDZ"/>
</dbReference>
<dbReference type="SMART" id="SM00228">
    <property type="entry name" value="PDZ"/>
    <property type="match status" value="2"/>
</dbReference>
<evidence type="ECO:0000256" key="3">
    <source>
        <dbReference type="ARBA" id="ARBA00004613"/>
    </source>
</evidence>
<reference evidence="11 12" key="1">
    <citation type="journal article" date="2023" name="Mol. Biol. Evol.">
        <title>Genomics of Secondarily Temperate Adaptation in the Only Non-Antarctic Icefish.</title>
        <authorList>
            <person name="Rivera-Colon A.G."/>
            <person name="Rayamajhi N."/>
            <person name="Minhas B.F."/>
            <person name="Madrigal G."/>
            <person name="Bilyk K.T."/>
            <person name="Yoon V."/>
            <person name="Hune M."/>
            <person name="Gregory S."/>
            <person name="Cheng C.H.C."/>
            <person name="Catchen J.M."/>
        </authorList>
    </citation>
    <scope>NUCLEOTIDE SEQUENCE [LARGE SCALE GENOMIC DNA]</scope>
    <source>
        <strain evidence="11">JC2023a</strain>
    </source>
</reference>
<dbReference type="Pfam" id="PF00595">
    <property type="entry name" value="PDZ"/>
    <property type="match status" value="2"/>
</dbReference>
<dbReference type="GO" id="GO:0050930">
    <property type="term" value="P:induction of positive chemotaxis"/>
    <property type="evidence" value="ECO:0007669"/>
    <property type="project" value="InterPro"/>
</dbReference>
<keyword evidence="5" id="KW-0964">Secreted</keyword>
<feature type="region of interest" description="Disordered" evidence="9">
    <location>
        <begin position="1"/>
        <end position="34"/>
    </location>
</feature>
<evidence type="ECO:0000259" key="10">
    <source>
        <dbReference type="PROSITE" id="PS50106"/>
    </source>
</evidence>
<dbReference type="GO" id="GO:0005125">
    <property type="term" value="F:cytokine activity"/>
    <property type="evidence" value="ECO:0007669"/>
    <property type="project" value="InterPro"/>
</dbReference>
<evidence type="ECO:0000313" key="11">
    <source>
        <dbReference type="EMBL" id="KAK5916141.1"/>
    </source>
</evidence>